<dbReference type="CDD" id="cd00130">
    <property type="entry name" value="PAS"/>
    <property type="match status" value="1"/>
</dbReference>
<protein>
    <recommendedName>
        <fullName evidence="2">histidine kinase</fullName>
        <ecNumber evidence="2">2.7.13.3</ecNumber>
    </recommendedName>
</protein>
<feature type="domain" description="Histidine kinase" evidence="6">
    <location>
        <begin position="322"/>
        <end position="542"/>
    </location>
</feature>
<dbReference type="SMART" id="SM00086">
    <property type="entry name" value="PAC"/>
    <property type="match status" value="1"/>
</dbReference>
<dbReference type="InterPro" id="IPR036097">
    <property type="entry name" value="HisK_dim/P_sf"/>
</dbReference>
<dbReference type="SUPFAM" id="SSF55785">
    <property type="entry name" value="PYP-like sensor domain (PAS domain)"/>
    <property type="match status" value="1"/>
</dbReference>
<evidence type="ECO:0000256" key="4">
    <source>
        <dbReference type="SAM" id="Coils"/>
    </source>
</evidence>
<comment type="caution">
    <text evidence="8">The sequence shown here is derived from an EMBL/GenBank/DDBJ whole genome shotgun (WGS) entry which is preliminary data.</text>
</comment>
<evidence type="ECO:0000256" key="5">
    <source>
        <dbReference type="SAM" id="Phobius"/>
    </source>
</evidence>
<feature type="domain" description="PAC" evidence="7">
    <location>
        <begin position="257"/>
        <end position="309"/>
    </location>
</feature>
<dbReference type="PROSITE" id="PS50113">
    <property type="entry name" value="PAC"/>
    <property type="match status" value="1"/>
</dbReference>
<dbReference type="Pfam" id="PF02518">
    <property type="entry name" value="HATPase_c"/>
    <property type="match status" value="1"/>
</dbReference>
<dbReference type="InterPro" id="IPR013655">
    <property type="entry name" value="PAS_fold_3"/>
</dbReference>
<dbReference type="SUPFAM" id="SSF55874">
    <property type="entry name" value="ATPase domain of HSP90 chaperone/DNA topoisomerase II/histidine kinase"/>
    <property type="match status" value="1"/>
</dbReference>
<dbReference type="InterPro" id="IPR005467">
    <property type="entry name" value="His_kinase_dom"/>
</dbReference>
<feature type="transmembrane region" description="Helical" evidence="5">
    <location>
        <begin position="31"/>
        <end position="56"/>
    </location>
</feature>
<organism evidence="8 9">
    <name type="scientific">Falsiroseomonas algicola</name>
    <dbReference type="NCBI Taxonomy" id="2716930"/>
    <lineage>
        <taxon>Bacteria</taxon>
        <taxon>Pseudomonadati</taxon>
        <taxon>Pseudomonadota</taxon>
        <taxon>Alphaproteobacteria</taxon>
        <taxon>Acetobacterales</taxon>
        <taxon>Roseomonadaceae</taxon>
        <taxon>Falsiroseomonas</taxon>
    </lineage>
</organism>
<proteinExistence type="predicted"/>
<keyword evidence="4" id="KW-0175">Coiled coil</keyword>
<feature type="transmembrane region" description="Helical" evidence="5">
    <location>
        <begin position="99"/>
        <end position="119"/>
    </location>
</feature>
<keyword evidence="9" id="KW-1185">Reference proteome</keyword>
<dbReference type="GO" id="GO:0000155">
    <property type="term" value="F:phosphorelay sensor kinase activity"/>
    <property type="evidence" value="ECO:0007669"/>
    <property type="project" value="InterPro"/>
</dbReference>
<dbReference type="InterPro" id="IPR036890">
    <property type="entry name" value="HATPase_C_sf"/>
</dbReference>
<dbReference type="Gene3D" id="3.30.450.20">
    <property type="entry name" value="PAS domain"/>
    <property type="match status" value="1"/>
</dbReference>
<dbReference type="InterPro" id="IPR000700">
    <property type="entry name" value="PAS-assoc_C"/>
</dbReference>
<dbReference type="Pfam" id="PF25487">
    <property type="entry name" value="ETR1_N"/>
    <property type="match status" value="1"/>
</dbReference>
<evidence type="ECO:0000256" key="1">
    <source>
        <dbReference type="ARBA" id="ARBA00000085"/>
    </source>
</evidence>
<dbReference type="InterPro" id="IPR001610">
    <property type="entry name" value="PAC"/>
</dbReference>
<dbReference type="InterPro" id="IPR004358">
    <property type="entry name" value="Sig_transdc_His_kin-like_C"/>
</dbReference>
<dbReference type="EMBL" id="JAAIKB010000007">
    <property type="protein sequence ID" value="NGM22018.1"/>
    <property type="molecule type" value="Genomic_DNA"/>
</dbReference>
<accession>A0A6M1LNR5</accession>
<dbReference type="PANTHER" id="PTHR43065:SF42">
    <property type="entry name" value="TWO-COMPONENT SENSOR PPRA"/>
    <property type="match status" value="1"/>
</dbReference>
<evidence type="ECO:0000313" key="8">
    <source>
        <dbReference type="EMBL" id="NGM22018.1"/>
    </source>
</evidence>
<dbReference type="Proteomes" id="UP000475385">
    <property type="component" value="Unassembled WGS sequence"/>
</dbReference>
<feature type="transmembrane region" description="Helical" evidence="5">
    <location>
        <begin position="68"/>
        <end position="93"/>
    </location>
</feature>
<keyword evidence="3" id="KW-0597">Phosphoprotein</keyword>
<dbReference type="RefSeq" id="WP_164695912.1">
    <property type="nucleotide sequence ID" value="NZ_JAAIKB010000007.1"/>
</dbReference>
<dbReference type="InterPro" id="IPR058544">
    <property type="entry name" value="ETR1_N"/>
</dbReference>
<dbReference type="NCBIfam" id="TIGR00229">
    <property type="entry name" value="sensory_box"/>
    <property type="match status" value="1"/>
</dbReference>
<feature type="coiled-coil region" evidence="4">
    <location>
        <begin position="131"/>
        <end position="183"/>
    </location>
</feature>
<dbReference type="Pfam" id="PF00512">
    <property type="entry name" value="HisKA"/>
    <property type="match status" value="1"/>
</dbReference>
<reference evidence="8 9" key="1">
    <citation type="submission" date="2020-03" db="EMBL/GenBank/DDBJ databases">
        <title>Roseomonas stagni sp. nov., isolated from pond water in Japan.</title>
        <authorList>
            <person name="Furuhata K."/>
            <person name="Miyamoto H."/>
            <person name="Goto K."/>
        </authorList>
    </citation>
    <scope>NUCLEOTIDE SEQUENCE [LARGE SCALE GENOMIC DNA]</scope>
    <source>
        <strain evidence="8 9">PeD5</strain>
    </source>
</reference>
<evidence type="ECO:0000259" key="7">
    <source>
        <dbReference type="PROSITE" id="PS50113"/>
    </source>
</evidence>
<dbReference type="PANTHER" id="PTHR43065">
    <property type="entry name" value="SENSOR HISTIDINE KINASE"/>
    <property type="match status" value="1"/>
</dbReference>
<evidence type="ECO:0000313" key="9">
    <source>
        <dbReference type="Proteomes" id="UP000475385"/>
    </source>
</evidence>
<dbReference type="Gene3D" id="3.30.565.10">
    <property type="entry name" value="Histidine kinase-like ATPase, C-terminal domain"/>
    <property type="match status" value="1"/>
</dbReference>
<keyword evidence="5" id="KW-1133">Transmembrane helix</keyword>
<keyword evidence="5" id="KW-0472">Membrane</keyword>
<dbReference type="InterPro" id="IPR003661">
    <property type="entry name" value="HisK_dim/P_dom"/>
</dbReference>
<comment type="catalytic activity">
    <reaction evidence="1">
        <text>ATP + protein L-histidine = ADP + protein N-phospho-L-histidine.</text>
        <dbReference type="EC" id="2.7.13.3"/>
    </reaction>
</comment>
<evidence type="ECO:0000259" key="6">
    <source>
        <dbReference type="PROSITE" id="PS50109"/>
    </source>
</evidence>
<dbReference type="InterPro" id="IPR035965">
    <property type="entry name" value="PAS-like_dom_sf"/>
</dbReference>
<dbReference type="Gene3D" id="1.10.287.130">
    <property type="match status" value="1"/>
</dbReference>
<dbReference type="InterPro" id="IPR000014">
    <property type="entry name" value="PAS"/>
</dbReference>
<dbReference type="SMART" id="SM00388">
    <property type="entry name" value="HisKA"/>
    <property type="match status" value="1"/>
</dbReference>
<gene>
    <name evidence="8" type="ORF">G3576_18485</name>
</gene>
<sequence length="550" mass="58803">MNTLLAYLDTWLAPSQFSPHGFCLWWEPGLIWLHAGSDVAITLAYLSIPLAMLAVLRQRRDWRYPGLVILFASFILLCGLTHATGLATLWYPAYWLEGAVKLATAFVSVATAILLWPLIPRLVAIPSTDALQAANSRLAQEAAEKDRLVRDLRRREADLRSLTEALEERVAERTRRLAEAHDRFARQLAELPAVVYGGKVDAEGVLSLDTVSESFTRITGWTPDLILPGFDWRLLQDEEAAARRGAFMRGAVQGGAMTSEYRLRRADGSWIWVRDHVGVVSLLPGGAAEVIGYVADISAERDVQAKAEANGRLAVLGEMATGLAHELNQPLSVMLLASDNARRALESHGQAAIPGVLQRLDRIANQAARARSIVDHLRIFGRAEAAEPRAIVLADAVAGALVLTGGAIRSAGIQLDVAVPPTLPAIVAALVPLEQTIVNLLVNARDAIAGQGVARQEQGRITLVGASDGDAVTLTVADNGGGIPEAVLQRVFEPFFTTKEVGKGTGLGLSIAYSTMRAFGGSITASSVGDGTVFELRFAIASLQDGAGVA</sequence>
<dbReference type="InterPro" id="IPR003594">
    <property type="entry name" value="HATPase_dom"/>
</dbReference>
<dbReference type="PROSITE" id="PS50109">
    <property type="entry name" value="HIS_KIN"/>
    <property type="match status" value="1"/>
</dbReference>
<evidence type="ECO:0000256" key="2">
    <source>
        <dbReference type="ARBA" id="ARBA00012438"/>
    </source>
</evidence>
<evidence type="ECO:0000256" key="3">
    <source>
        <dbReference type="ARBA" id="ARBA00022553"/>
    </source>
</evidence>
<keyword evidence="5" id="KW-0812">Transmembrane</keyword>
<dbReference type="EC" id="2.7.13.3" evidence="2"/>
<dbReference type="PRINTS" id="PR00344">
    <property type="entry name" value="BCTRLSENSOR"/>
</dbReference>
<dbReference type="CDD" id="cd00082">
    <property type="entry name" value="HisKA"/>
    <property type="match status" value="1"/>
</dbReference>
<dbReference type="Pfam" id="PF08447">
    <property type="entry name" value="PAS_3"/>
    <property type="match status" value="1"/>
</dbReference>
<name>A0A6M1LNR5_9PROT</name>
<dbReference type="AlphaFoldDB" id="A0A6M1LNR5"/>
<dbReference type="SUPFAM" id="SSF47384">
    <property type="entry name" value="Homodimeric domain of signal transducing histidine kinase"/>
    <property type="match status" value="1"/>
</dbReference>
<dbReference type="SMART" id="SM00387">
    <property type="entry name" value="HATPase_c"/>
    <property type="match status" value="1"/>
</dbReference>